<organism evidence="6 7">
    <name type="scientific">Allomuricauda ruestringensis (strain DSM 13258 / CIP 107369 / LMG 19739 / B1)</name>
    <name type="common">Muricauda ruestringensis</name>
    <dbReference type="NCBI Taxonomy" id="886377"/>
    <lineage>
        <taxon>Bacteria</taxon>
        <taxon>Pseudomonadati</taxon>
        <taxon>Bacteroidota</taxon>
        <taxon>Flavobacteriia</taxon>
        <taxon>Flavobacteriales</taxon>
        <taxon>Flavobacteriaceae</taxon>
        <taxon>Flagellimonas</taxon>
    </lineage>
</organism>
<dbReference type="KEGG" id="mrs:Murru_0884"/>
<dbReference type="InterPro" id="IPR009057">
    <property type="entry name" value="Homeodomain-like_sf"/>
</dbReference>
<accession>G2PKV2</accession>
<dbReference type="GO" id="GO:0043565">
    <property type="term" value="F:sequence-specific DNA binding"/>
    <property type="evidence" value="ECO:0007669"/>
    <property type="project" value="InterPro"/>
</dbReference>
<reference evidence="6 7" key="2">
    <citation type="journal article" date="2012" name="Stand. Genomic Sci.">
        <title>Complete genome sequence of the facultatively anaerobic, appendaged bacterium Muricauda ruestringensis type strain (B1(T)).</title>
        <authorList>
            <person name="Huntemann M."/>
            <person name="Teshima H."/>
            <person name="Lapidus A."/>
            <person name="Nolan M."/>
            <person name="Lucas S."/>
            <person name="Hammon N."/>
            <person name="Deshpande S."/>
            <person name="Cheng J.F."/>
            <person name="Tapia R."/>
            <person name="Goodwin L.A."/>
            <person name="Pitluck S."/>
            <person name="Liolios K."/>
            <person name="Pagani I."/>
            <person name="Ivanova N."/>
            <person name="Mavromatis K."/>
            <person name="Mikhailova N."/>
            <person name="Pati A."/>
            <person name="Chen A."/>
            <person name="Palaniappan K."/>
            <person name="Land M."/>
            <person name="Hauser L."/>
            <person name="Pan C."/>
            <person name="Brambilla E.M."/>
            <person name="Rohde M."/>
            <person name="Spring S."/>
            <person name="Goker M."/>
            <person name="Detter J.C."/>
            <person name="Bristow J."/>
            <person name="Eisen J.A."/>
            <person name="Markowitz V."/>
            <person name="Hugenholtz P."/>
            <person name="Kyrpides N.C."/>
            <person name="Klenk H.P."/>
            <person name="Woyke T."/>
        </authorList>
    </citation>
    <scope>NUCLEOTIDE SEQUENCE [LARGE SCALE GENOMIC DNA]</scope>
    <source>
        <strain evidence="7">DSM 13258 / LMG 19739 / B1</strain>
    </source>
</reference>
<evidence type="ECO:0000259" key="5">
    <source>
        <dbReference type="PROSITE" id="PS01124"/>
    </source>
</evidence>
<evidence type="ECO:0000256" key="3">
    <source>
        <dbReference type="ARBA" id="ARBA00023163"/>
    </source>
</evidence>
<dbReference type="eggNOG" id="COG2207">
    <property type="taxonomic scope" value="Bacteria"/>
</dbReference>
<feature type="transmembrane region" description="Helical" evidence="4">
    <location>
        <begin position="36"/>
        <end position="53"/>
    </location>
</feature>
<keyword evidence="7" id="KW-1185">Reference proteome</keyword>
<dbReference type="OrthoDB" id="9779074at2"/>
<dbReference type="Proteomes" id="UP000008908">
    <property type="component" value="Chromosome"/>
</dbReference>
<keyword evidence="3" id="KW-0804">Transcription</keyword>
<dbReference type="GO" id="GO:0003700">
    <property type="term" value="F:DNA-binding transcription factor activity"/>
    <property type="evidence" value="ECO:0007669"/>
    <property type="project" value="InterPro"/>
</dbReference>
<name>G2PKV2_ALLRU</name>
<sequence>MSLFWENVLLFFIVSGLLMSFVLLSKKRIYFNKNNLLILFLFLFSYNTVLSLYSWIQPDYKLNDLLLYALFIPLLLYGILIYLLIKCPDILKGQKQSNISQDQKNVKYEKTGLSETFSLELKSKLEHLMDTEKLYLQHEIKLDTIADLLNISRHHASQVINENFNMSFYDFINAYRIEEAKNKLCSGFEDSSESISDIAYQCGFNNRVSFYKAFKKITHITPKEFIQKAA</sequence>
<evidence type="ECO:0000256" key="1">
    <source>
        <dbReference type="ARBA" id="ARBA00023015"/>
    </source>
</evidence>
<dbReference type="HOGENOM" id="CLU_1203751_0_0_10"/>
<dbReference type="SUPFAM" id="SSF46689">
    <property type="entry name" value="Homeodomain-like"/>
    <property type="match status" value="1"/>
</dbReference>
<gene>
    <name evidence="6" type="ordered locus">Murru_0884</name>
</gene>
<dbReference type="Pfam" id="PF12833">
    <property type="entry name" value="HTH_18"/>
    <property type="match status" value="1"/>
</dbReference>
<proteinExistence type="predicted"/>
<keyword evidence="1" id="KW-0805">Transcription regulation</keyword>
<dbReference type="EMBL" id="CP002999">
    <property type="protein sequence ID" value="AEM69931.1"/>
    <property type="molecule type" value="Genomic_DNA"/>
</dbReference>
<evidence type="ECO:0000313" key="7">
    <source>
        <dbReference type="Proteomes" id="UP000008908"/>
    </source>
</evidence>
<dbReference type="PANTHER" id="PTHR43280">
    <property type="entry name" value="ARAC-FAMILY TRANSCRIPTIONAL REGULATOR"/>
    <property type="match status" value="1"/>
</dbReference>
<dbReference type="PROSITE" id="PS01124">
    <property type="entry name" value="HTH_ARAC_FAMILY_2"/>
    <property type="match status" value="1"/>
</dbReference>
<evidence type="ECO:0000256" key="2">
    <source>
        <dbReference type="ARBA" id="ARBA00023125"/>
    </source>
</evidence>
<keyword evidence="4" id="KW-1133">Transmembrane helix</keyword>
<feature type="transmembrane region" description="Helical" evidence="4">
    <location>
        <begin position="6"/>
        <end position="24"/>
    </location>
</feature>
<keyword evidence="4" id="KW-0812">Transmembrane</keyword>
<protein>
    <submittedName>
        <fullName evidence="6">Transcriptional regulator, AraC family</fullName>
    </submittedName>
</protein>
<dbReference type="STRING" id="886377.Murru_0884"/>
<feature type="transmembrane region" description="Helical" evidence="4">
    <location>
        <begin position="65"/>
        <end position="85"/>
    </location>
</feature>
<dbReference type="InterPro" id="IPR018060">
    <property type="entry name" value="HTH_AraC"/>
</dbReference>
<keyword evidence="2" id="KW-0238">DNA-binding</keyword>
<dbReference type="AlphaFoldDB" id="G2PKV2"/>
<dbReference type="Gene3D" id="1.10.10.60">
    <property type="entry name" value="Homeodomain-like"/>
    <property type="match status" value="2"/>
</dbReference>
<evidence type="ECO:0000256" key="4">
    <source>
        <dbReference type="SAM" id="Phobius"/>
    </source>
</evidence>
<feature type="domain" description="HTH araC/xylS-type" evidence="5">
    <location>
        <begin position="126"/>
        <end position="228"/>
    </location>
</feature>
<dbReference type="SMART" id="SM00342">
    <property type="entry name" value="HTH_ARAC"/>
    <property type="match status" value="1"/>
</dbReference>
<reference evidence="7" key="1">
    <citation type="submission" date="2011-08" db="EMBL/GenBank/DDBJ databases">
        <title>The complete genome of Muricauda ruestringensis DSM 13258.</title>
        <authorList>
            <person name="Lucas S."/>
            <person name="Han J."/>
            <person name="Lapidus A."/>
            <person name="Bruce D."/>
            <person name="Goodwin L."/>
            <person name="Pitluck S."/>
            <person name="Peters L."/>
            <person name="Kyrpides N."/>
            <person name="Mavromatis K."/>
            <person name="Ivanova N."/>
            <person name="Ovchinnikova G."/>
            <person name="Teshima H."/>
            <person name="Detter J.C."/>
            <person name="Tapia R."/>
            <person name="Han C."/>
            <person name="Land M."/>
            <person name="Hauser L."/>
            <person name="Markowitz V."/>
            <person name="Cheng J.-F."/>
            <person name="Hugenholtz P."/>
            <person name="Woyke T."/>
            <person name="Wu D."/>
            <person name="Spring S."/>
            <person name="Schroeder M."/>
            <person name="Brambilla E."/>
            <person name="Klenk H.-P."/>
            <person name="Eisen J.A."/>
        </authorList>
    </citation>
    <scope>NUCLEOTIDE SEQUENCE [LARGE SCALE GENOMIC DNA]</scope>
    <source>
        <strain evidence="7">DSM 13258 / LMG 19739 / B1</strain>
    </source>
</reference>
<keyword evidence="4" id="KW-0472">Membrane</keyword>
<dbReference type="PANTHER" id="PTHR43280:SF29">
    <property type="entry name" value="ARAC-FAMILY TRANSCRIPTIONAL REGULATOR"/>
    <property type="match status" value="1"/>
</dbReference>
<evidence type="ECO:0000313" key="6">
    <source>
        <dbReference type="EMBL" id="AEM69931.1"/>
    </source>
</evidence>